<evidence type="ECO:0000256" key="1">
    <source>
        <dbReference type="ARBA" id="ARBA00004496"/>
    </source>
</evidence>
<dbReference type="Pfam" id="PF00587">
    <property type="entry name" value="tRNA-synt_2b"/>
    <property type="match status" value="1"/>
</dbReference>
<dbReference type="InterPro" id="IPR010978">
    <property type="entry name" value="tRNA-bd_arm"/>
</dbReference>
<feature type="binding site" evidence="12">
    <location>
        <position position="391"/>
    </location>
    <ligand>
        <name>L-serine</name>
        <dbReference type="ChEBI" id="CHEBI:33384"/>
    </ligand>
</feature>
<evidence type="ECO:0000256" key="7">
    <source>
        <dbReference type="ARBA" id="ARBA00022840"/>
    </source>
</evidence>
<proteinExistence type="inferred from homology"/>
<name>A0A1Z3NCW4_BDEBC</name>
<dbReference type="EC" id="6.1.1.11" evidence="12"/>
<dbReference type="GO" id="GO:0004828">
    <property type="term" value="F:serine-tRNA ligase activity"/>
    <property type="evidence" value="ECO:0007669"/>
    <property type="project" value="UniProtKB-UniRule"/>
</dbReference>
<dbReference type="GO" id="GO:0005524">
    <property type="term" value="F:ATP binding"/>
    <property type="evidence" value="ECO:0007669"/>
    <property type="project" value="UniProtKB-UniRule"/>
</dbReference>
<evidence type="ECO:0000313" key="17">
    <source>
        <dbReference type="EMBL" id="ASD65300.1"/>
    </source>
</evidence>
<dbReference type="GO" id="GO:0006434">
    <property type="term" value="P:seryl-tRNA aminoacylation"/>
    <property type="evidence" value="ECO:0007669"/>
    <property type="project" value="UniProtKB-UniRule"/>
</dbReference>
<dbReference type="UniPathway" id="UPA00906">
    <property type="reaction ID" value="UER00895"/>
</dbReference>
<dbReference type="SUPFAM" id="SSF46589">
    <property type="entry name" value="tRNA-binding arm"/>
    <property type="match status" value="1"/>
</dbReference>
<dbReference type="InterPro" id="IPR015866">
    <property type="entry name" value="Ser-tRNA-synth_1_N"/>
</dbReference>
<comment type="similarity">
    <text evidence="3 12">Belongs to the class-II aminoacyl-tRNA synthetase family. Type-1 seryl-tRNA synthetase subfamily.</text>
</comment>
<dbReference type="GO" id="GO:0005737">
    <property type="term" value="C:cytoplasm"/>
    <property type="evidence" value="ECO:0007669"/>
    <property type="project" value="UniProtKB-SubCell"/>
</dbReference>
<dbReference type="InterPro" id="IPR002314">
    <property type="entry name" value="aa-tRNA-synt_IIb"/>
</dbReference>
<keyword evidence="5 12" id="KW-0436">Ligase</keyword>
<gene>
    <name evidence="12" type="primary">serS</name>
    <name evidence="17" type="ORF">B9G79_17860</name>
</gene>
<comment type="subcellular location">
    <subcellularLocation>
        <location evidence="1 12">Cytoplasm</location>
    </subcellularLocation>
</comment>
<dbReference type="PANTHER" id="PTHR43697">
    <property type="entry name" value="SERYL-TRNA SYNTHETASE"/>
    <property type="match status" value="1"/>
</dbReference>
<comment type="subunit">
    <text evidence="12">Homodimer. The tRNA molecule binds across the dimer.</text>
</comment>
<evidence type="ECO:0000313" key="18">
    <source>
        <dbReference type="Proteomes" id="UP000197003"/>
    </source>
</evidence>
<evidence type="ECO:0000256" key="4">
    <source>
        <dbReference type="ARBA" id="ARBA00022490"/>
    </source>
</evidence>
<comment type="catalytic activity">
    <reaction evidence="11 12">
        <text>tRNA(Ser) + L-serine + ATP = L-seryl-tRNA(Ser) + AMP + diphosphate + H(+)</text>
        <dbReference type="Rhea" id="RHEA:12292"/>
        <dbReference type="Rhea" id="RHEA-COMP:9669"/>
        <dbReference type="Rhea" id="RHEA-COMP:9703"/>
        <dbReference type="ChEBI" id="CHEBI:15378"/>
        <dbReference type="ChEBI" id="CHEBI:30616"/>
        <dbReference type="ChEBI" id="CHEBI:33019"/>
        <dbReference type="ChEBI" id="CHEBI:33384"/>
        <dbReference type="ChEBI" id="CHEBI:78442"/>
        <dbReference type="ChEBI" id="CHEBI:78533"/>
        <dbReference type="ChEBI" id="CHEBI:456215"/>
        <dbReference type="EC" id="6.1.1.11"/>
    </reaction>
</comment>
<keyword evidence="4 12" id="KW-0963">Cytoplasm</keyword>
<dbReference type="AlphaFoldDB" id="A0A1Z3NCW4"/>
<dbReference type="OrthoDB" id="5288043at2"/>
<comment type="caution">
    <text evidence="12">Lacks conserved residue(s) required for the propagation of feature annotation.</text>
</comment>
<evidence type="ECO:0000256" key="9">
    <source>
        <dbReference type="ARBA" id="ARBA00023146"/>
    </source>
</evidence>
<dbReference type="InterPro" id="IPR033729">
    <property type="entry name" value="SerRS_core"/>
</dbReference>
<dbReference type="SUPFAM" id="SSF55681">
    <property type="entry name" value="Class II aaRS and biotin synthetases"/>
    <property type="match status" value="1"/>
</dbReference>
<dbReference type="NCBIfam" id="TIGR00414">
    <property type="entry name" value="serS"/>
    <property type="match status" value="1"/>
</dbReference>
<evidence type="ECO:0000256" key="11">
    <source>
        <dbReference type="ARBA" id="ARBA00048823"/>
    </source>
</evidence>
<dbReference type="Proteomes" id="UP000197003">
    <property type="component" value="Chromosome"/>
</dbReference>
<organism evidence="17 18">
    <name type="scientific">Bdellovibrio bacteriovorus</name>
    <dbReference type="NCBI Taxonomy" id="959"/>
    <lineage>
        <taxon>Bacteria</taxon>
        <taxon>Pseudomonadati</taxon>
        <taxon>Bdellovibrionota</taxon>
        <taxon>Bdellovibrionia</taxon>
        <taxon>Bdellovibrionales</taxon>
        <taxon>Pseudobdellovibrionaceae</taxon>
        <taxon>Bdellovibrio</taxon>
    </lineage>
</organism>
<dbReference type="GO" id="GO:0016260">
    <property type="term" value="P:selenocysteine biosynthetic process"/>
    <property type="evidence" value="ECO:0007669"/>
    <property type="project" value="UniProtKB-UniRule"/>
</dbReference>
<dbReference type="PIRSF" id="PIRSF001529">
    <property type="entry name" value="Ser-tRNA-synth_IIa"/>
    <property type="match status" value="1"/>
</dbReference>
<dbReference type="Pfam" id="PF02403">
    <property type="entry name" value="Seryl_tRNA_N"/>
    <property type="match status" value="1"/>
</dbReference>
<keyword evidence="9 12" id="KW-0030">Aminoacyl-tRNA synthetase</keyword>
<feature type="binding site" evidence="13">
    <location>
        <position position="389"/>
    </location>
    <ligand>
        <name>L-serine</name>
        <dbReference type="ChEBI" id="CHEBI:33384"/>
    </ligand>
</feature>
<evidence type="ECO:0000256" key="6">
    <source>
        <dbReference type="ARBA" id="ARBA00022741"/>
    </source>
</evidence>
<dbReference type="PANTHER" id="PTHR43697:SF1">
    <property type="entry name" value="SERINE--TRNA LIGASE"/>
    <property type="match status" value="1"/>
</dbReference>
<dbReference type="InterPro" id="IPR045864">
    <property type="entry name" value="aa-tRNA-synth_II/BPL/LPL"/>
</dbReference>
<comment type="domain">
    <text evidence="12">Consists of two distinct domains, a catalytic core and a N-terminal extension that is involved in tRNA binding.</text>
</comment>
<evidence type="ECO:0000256" key="14">
    <source>
        <dbReference type="PIRSR" id="PIRSR001529-2"/>
    </source>
</evidence>
<evidence type="ECO:0000259" key="16">
    <source>
        <dbReference type="PROSITE" id="PS50862"/>
    </source>
</evidence>
<dbReference type="Gene3D" id="1.10.287.40">
    <property type="entry name" value="Serine-tRNA synthetase, tRNA binding domain"/>
    <property type="match status" value="1"/>
</dbReference>
<evidence type="ECO:0000256" key="2">
    <source>
        <dbReference type="ARBA" id="ARBA00005045"/>
    </source>
</evidence>
<feature type="binding site" evidence="13">
    <location>
        <position position="269"/>
    </location>
    <ligand>
        <name>L-serine</name>
        <dbReference type="ChEBI" id="CHEBI:33384"/>
    </ligand>
</feature>
<dbReference type="RefSeq" id="WP_088566684.1">
    <property type="nucleotide sequence ID" value="NZ_CP020946.1"/>
</dbReference>
<reference evidence="17 18" key="1">
    <citation type="submission" date="2017-04" db="EMBL/GenBank/DDBJ databases">
        <title>Whole genome sequence of Bdellovibrio bacteriovorus strain SSB218315.</title>
        <authorList>
            <person name="Oyedara O."/>
            <person name="Rodriguez-Perez M.A."/>
        </authorList>
    </citation>
    <scope>NUCLEOTIDE SEQUENCE [LARGE SCALE GENOMIC DNA]</scope>
    <source>
        <strain evidence="17 18">SSB218315</strain>
    </source>
</reference>
<feature type="binding site" evidence="12">
    <location>
        <begin position="238"/>
        <end position="240"/>
    </location>
    <ligand>
        <name>L-serine</name>
        <dbReference type="ChEBI" id="CHEBI:33384"/>
    </ligand>
</feature>
<comment type="catalytic activity">
    <reaction evidence="10 12">
        <text>tRNA(Sec) + L-serine + ATP = L-seryl-tRNA(Sec) + AMP + diphosphate + H(+)</text>
        <dbReference type="Rhea" id="RHEA:42580"/>
        <dbReference type="Rhea" id="RHEA-COMP:9742"/>
        <dbReference type="Rhea" id="RHEA-COMP:10128"/>
        <dbReference type="ChEBI" id="CHEBI:15378"/>
        <dbReference type="ChEBI" id="CHEBI:30616"/>
        <dbReference type="ChEBI" id="CHEBI:33019"/>
        <dbReference type="ChEBI" id="CHEBI:33384"/>
        <dbReference type="ChEBI" id="CHEBI:78442"/>
        <dbReference type="ChEBI" id="CHEBI:78533"/>
        <dbReference type="ChEBI" id="CHEBI:456215"/>
        <dbReference type="EC" id="6.1.1.11"/>
    </reaction>
</comment>
<accession>A0A1Z3NCW4</accession>
<dbReference type="HAMAP" id="MF_00176">
    <property type="entry name" value="Ser_tRNA_synth_type1"/>
    <property type="match status" value="1"/>
</dbReference>
<feature type="domain" description="Aminoacyl-transfer RNA synthetases class-II family profile" evidence="16">
    <location>
        <begin position="180"/>
        <end position="416"/>
    </location>
</feature>
<feature type="binding site" evidence="12 13">
    <location>
        <position position="292"/>
    </location>
    <ligand>
        <name>L-serine</name>
        <dbReference type="ChEBI" id="CHEBI:33384"/>
    </ligand>
</feature>
<dbReference type="InterPro" id="IPR042103">
    <property type="entry name" value="SerRS_1_N_sf"/>
</dbReference>
<comment type="pathway">
    <text evidence="2 12">Aminoacyl-tRNA biosynthesis; selenocysteinyl-tRNA(Sec) biosynthesis; L-seryl-tRNA(Sec) from L-serine and tRNA(Sec): step 1/1.</text>
</comment>
<evidence type="ECO:0000256" key="8">
    <source>
        <dbReference type="ARBA" id="ARBA00022917"/>
    </source>
</evidence>
<keyword evidence="8 12" id="KW-0648">Protein biosynthesis</keyword>
<keyword evidence="6 12" id="KW-0547">Nucleotide-binding</keyword>
<evidence type="ECO:0000256" key="15">
    <source>
        <dbReference type="SAM" id="Coils"/>
    </source>
</evidence>
<dbReference type="InterPro" id="IPR006195">
    <property type="entry name" value="aa-tRNA-synth_II"/>
</dbReference>
<dbReference type="PRINTS" id="PR00981">
    <property type="entry name" value="TRNASYNTHSER"/>
</dbReference>
<feature type="coiled-coil region" evidence="15">
    <location>
        <begin position="38"/>
        <end position="110"/>
    </location>
</feature>
<comment type="function">
    <text evidence="12">Catalyzes the attachment of serine to tRNA(Ser). Is also able to aminoacylate tRNA(Sec) with serine, to form the misacylated tRNA L-seryl-tRNA(Sec), which will be further converted into selenocysteinyl-tRNA(Sec).</text>
</comment>
<feature type="binding site" evidence="12 14">
    <location>
        <begin position="356"/>
        <end position="359"/>
    </location>
    <ligand>
        <name>ATP</name>
        <dbReference type="ChEBI" id="CHEBI:30616"/>
    </ligand>
</feature>
<dbReference type="EMBL" id="CP020946">
    <property type="protein sequence ID" value="ASD65300.1"/>
    <property type="molecule type" value="Genomic_DNA"/>
</dbReference>
<evidence type="ECO:0000256" key="13">
    <source>
        <dbReference type="PIRSR" id="PIRSR001529-1"/>
    </source>
</evidence>
<feature type="binding site" evidence="12 14">
    <location>
        <begin position="269"/>
        <end position="271"/>
    </location>
    <ligand>
        <name>ATP</name>
        <dbReference type="ChEBI" id="CHEBI:30616"/>
    </ligand>
</feature>
<dbReference type="Gene3D" id="3.30.930.10">
    <property type="entry name" value="Bira Bifunctional Protein, Domain 2"/>
    <property type="match status" value="1"/>
</dbReference>
<dbReference type="CDD" id="cd00770">
    <property type="entry name" value="SerRS_core"/>
    <property type="match status" value="1"/>
</dbReference>
<evidence type="ECO:0000256" key="5">
    <source>
        <dbReference type="ARBA" id="ARBA00022598"/>
    </source>
</evidence>
<keyword evidence="7 12" id="KW-0067">ATP-binding</keyword>
<sequence length="431" mass="48056">MIDIKLLEKKAENGTSYYDEYKQGLVNRGASTEVLEQIMELNKKRKELITLAETAKANQNKLSGEIGKIKREGGDASAILAEVDVLKTQVKELEAKAAEADQQVTNLALVIPNKPHSSVPVGSSEKDNKEIKVVGTPTQFAFKAKEHWELGEALNIIDFERAGKTTGTRFAFLKGAAAQMERALIQFMMDKHSMKHGYTEMIPPFMVNSNSLLGTGNFPKFKEDVFHLEGSDLYLIPTAEVPVTNYYNNEILDEKDLPQSFCAYSPCFRSEAGSAGRDTKGLIRQHQFDKVELMVFAHPDKSHEVHEALTSHAEQILMDLELPFRRVLLCTGDMGFGSAKTYDLEVWLPGQNAYREISSCSNFEDFQARRANIRFRSAGGKPQFVHTLNGSALAVGRTLVAILENYQREDGSVGIPKALQPYMGGRTEIRK</sequence>
<dbReference type="InterPro" id="IPR002317">
    <property type="entry name" value="Ser-tRNA-ligase_type_1"/>
</dbReference>
<evidence type="ECO:0000256" key="10">
    <source>
        <dbReference type="ARBA" id="ARBA00047929"/>
    </source>
</evidence>
<protein>
    <recommendedName>
        <fullName evidence="12">Serine--tRNA ligase</fullName>
        <ecNumber evidence="12">6.1.1.11</ecNumber>
    </recommendedName>
    <alternativeName>
        <fullName evidence="12">Seryl-tRNA synthetase</fullName>
        <shortName evidence="12">SerRS</shortName>
    </alternativeName>
    <alternativeName>
        <fullName evidence="12">Seryl-tRNA(Ser/Sec) synthetase</fullName>
    </alternativeName>
</protein>
<keyword evidence="15" id="KW-0175">Coiled coil</keyword>
<evidence type="ECO:0000256" key="3">
    <source>
        <dbReference type="ARBA" id="ARBA00010728"/>
    </source>
</evidence>
<evidence type="ECO:0000256" key="12">
    <source>
        <dbReference type="HAMAP-Rule" id="MF_00176"/>
    </source>
</evidence>
<dbReference type="PROSITE" id="PS50862">
    <property type="entry name" value="AA_TRNA_LIGASE_II"/>
    <property type="match status" value="1"/>
</dbReference>
<feature type="binding site" evidence="13">
    <location>
        <position position="238"/>
    </location>
    <ligand>
        <name>L-serine</name>
        <dbReference type="ChEBI" id="CHEBI:33384"/>
    </ligand>
</feature>